<dbReference type="Proteomes" id="UP000824145">
    <property type="component" value="Unassembled WGS sequence"/>
</dbReference>
<sequence>MKVNEIDLKTIVPDLQKRCEKLQKASKIMMIAAFLIIPAVPAMIVMSKYGYNAQLCRIVNYVKAQEKVPLTQVLGYAKNSVQAAQKLIDTGNLEGYRIVAGAMLVKEGVEITEEDALKEAAAYYNLQTAVNMGMDPNDMPEVAKMAAKLQQANLEAAAAQNAAAYEAQKAADKKFCPECGKPLPGKGEKFCPECGAALK</sequence>
<feature type="domain" description="Zinc-ribbon" evidence="2">
    <location>
        <begin position="175"/>
        <end position="198"/>
    </location>
</feature>
<dbReference type="Pfam" id="PF13240">
    <property type="entry name" value="Zn_Ribbon_1"/>
    <property type="match status" value="1"/>
</dbReference>
<keyword evidence="1" id="KW-0812">Transmembrane</keyword>
<keyword evidence="1" id="KW-0472">Membrane</keyword>
<feature type="transmembrane region" description="Helical" evidence="1">
    <location>
        <begin position="28"/>
        <end position="51"/>
    </location>
</feature>
<reference evidence="3" key="1">
    <citation type="submission" date="2020-10" db="EMBL/GenBank/DDBJ databases">
        <authorList>
            <person name="Gilroy R."/>
        </authorList>
    </citation>
    <scope>NUCLEOTIDE SEQUENCE</scope>
    <source>
        <strain evidence="3">9366</strain>
    </source>
</reference>
<evidence type="ECO:0000313" key="4">
    <source>
        <dbReference type="Proteomes" id="UP000824145"/>
    </source>
</evidence>
<dbReference type="EMBL" id="DVNJ01000020">
    <property type="protein sequence ID" value="HIU62940.1"/>
    <property type="molecule type" value="Genomic_DNA"/>
</dbReference>
<evidence type="ECO:0000259" key="2">
    <source>
        <dbReference type="Pfam" id="PF13240"/>
    </source>
</evidence>
<proteinExistence type="predicted"/>
<accession>A0A9D1MMM2</accession>
<evidence type="ECO:0000256" key="1">
    <source>
        <dbReference type="SAM" id="Phobius"/>
    </source>
</evidence>
<dbReference type="InterPro" id="IPR026870">
    <property type="entry name" value="Zinc_ribbon_dom"/>
</dbReference>
<name>A0A9D1MMM2_9FIRM</name>
<evidence type="ECO:0000313" key="3">
    <source>
        <dbReference type="EMBL" id="HIU62940.1"/>
    </source>
</evidence>
<keyword evidence="1" id="KW-1133">Transmembrane helix</keyword>
<gene>
    <name evidence="3" type="ORF">IAB07_04125</name>
</gene>
<dbReference type="AlphaFoldDB" id="A0A9D1MMM2"/>
<protein>
    <submittedName>
        <fullName evidence="3">Zinc-ribbon domain-containing protein</fullName>
    </submittedName>
</protein>
<reference evidence="3" key="2">
    <citation type="journal article" date="2021" name="PeerJ">
        <title>Extensive microbial diversity within the chicken gut microbiome revealed by metagenomics and culture.</title>
        <authorList>
            <person name="Gilroy R."/>
            <person name="Ravi A."/>
            <person name="Getino M."/>
            <person name="Pursley I."/>
            <person name="Horton D.L."/>
            <person name="Alikhan N.F."/>
            <person name="Baker D."/>
            <person name="Gharbi K."/>
            <person name="Hall N."/>
            <person name="Watson M."/>
            <person name="Adriaenssens E.M."/>
            <person name="Foster-Nyarko E."/>
            <person name="Jarju S."/>
            <person name="Secka A."/>
            <person name="Antonio M."/>
            <person name="Oren A."/>
            <person name="Chaudhuri R.R."/>
            <person name="La Ragione R."/>
            <person name="Hildebrand F."/>
            <person name="Pallen M.J."/>
        </authorList>
    </citation>
    <scope>NUCLEOTIDE SEQUENCE</scope>
    <source>
        <strain evidence="3">9366</strain>
    </source>
</reference>
<comment type="caution">
    <text evidence="3">The sequence shown here is derived from an EMBL/GenBank/DDBJ whole genome shotgun (WGS) entry which is preliminary data.</text>
</comment>
<organism evidence="3 4">
    <name type="scientific">Candidatus Caccalectryoclostridium excrementigallinarum</name>
    <dbReference type="NCBI Taxonomy" id="2840710"/>
    <lineage>
        <taxon>Bacteria</taxon>
        <taxon>Bacillati</taxon>
        <taxon>Bacillota</taxon>
        <taxon>Clostridia</taxon>
        <taxon>Christensenellales</taxon>
        <taxon>Christensenellaceae</taxon>
        <taxon>Christensenellaceae incertae sedis</taxon>
        <taxon>Candidatus Caccalectryoclostridium</taxon>
    </lineage>
</organism>